<feature type="domain" description="Nonstructural protein WIV" evidence="1">
    <location>
        <begin position="21"/>
        <end position="84"/>
    </location>
</feature>
<dbReference type="InterPro" id="IPR054449">
    <property type="entry name" value="WIV_dom"/>
</dbReference>
<organism evidence="2">
    <name type="scientific">Atrato Virga-like virus 6</name>
    <dbReference type="NCBI Taxonomy" id="2689345"/>
    <lineage>
        <taxon>Viruses</taxon>
        <taxon>Riboviria</taxon>
        <taxon>Orthornavirae</taxon>
        <taxon>Kitrinoviricota</taxon>
        <taxon>Alsuviricetes</taxon>
        <taxon>Martellivirales</taxon>
        <taxon>Virgaviridae</taxon>
    </lineage>
</organism>
<proteinExistence type="predicted"/>
<dbReference type="Pfam" id="PF22532">
    <property type="entry name" value="WIV_dom"/>
    <property type="match status" value="1"/>
</dbReference>
<reference evidence="2" key="1">
    <citation type="submission" date="2019-11" db="EMBL/GenBank/DDBJ databases">
        <authorList>
            <person name="Nitsche A."/>
            <person name="Hankeln T."/>
            <person name="Acosta O."/>
            <person name="Velez I.D."/>
            <person name="Schiemann D.J."/>
        </authorList>
    </citation>
    <scope>NUCLEOTIDE SEQUENCE</scope>
    <source>
        <strain evidence="2">Ps 1775-6</strain>
    </source>
</reference>
<accession>A0A6B9KGS5</accession>
<evidence type="ECO:0000313" key="2">
    <source>
        <dbReference type="EMBL" id="QHA33761.1"/>
    </source>
</evidence>
<name>A0A6B9KGS5_9VIRU</name>
<protein>
    <recommendedName>
        <fullName evidence="1">Nonstructural protein WIV domain-containing protein</fullName>
    </recommendedName>
</protein>
<sequence length="173" mass="20182">MEYIREFFGRLLDVFRGSVGNEVTRHLILLQRERALIVAQSFVTDVYVFDHTGYFNTSELRRHNTVYYHFKDGKFGVLEPAIQAVMRSPKQYLRYVRDEVEVDGIGVFVPFEVCFIKSKNIRNMVMASSRPMESRIEAMKRFVENYDKVHGGKSDPVADQTRISILSKFAQKD</sequence>
<evidence type="ECO:0000259" key="1">
    <source>
        <dbReference type="Pfam" id="PF22532"/>
    </source>
</evidence>
<dbReference type="EMBL" id="MN661118">
    <property type="protein sequence ID" value="QHA33761.1"/>
    <property type="molecule type" value="Genomic_RNA"/>
</dbReference>